<keyword evidence="1" id="KW-0175">Coiled coil</keyword>
<dbReference type="AlphaFoldDB" id="A0AB33JVA6"/>
<feature type="signal peptide" evidence="2">
    <location>
        <begin position="1"/>
        <end position="22"/>
    </location>
</feature>
<reference evidence="3" key="1">
    <citation type="submission" date="2024-07" db="EMBL/GenBank/DDBJ databases">
        <title>Complete genome sequences of cellulolytic bacteria, Kitasatospora sp. CMC57 and Streptomyces sp. CMC78, isolated from Japanese agricultural soil.</title>
        <authorList>
            <person name="Hashimoto T."/>
            <person name="Ito M."/>
            <person name="Iwamoto M."/>
            <person name="Fukahori D."/>
            <person name="Shoda T."/>
            <person name="Sakoda M."/>
            <person name="Morohoshi T."/>
            <person name="Mitsuboshi M."/>
            <person name="Nishizawa T."/>
        </authorList>
    </citation>
    <scope>NUCLEOTIDE SEQUENCE</scope>
    <source>
        <strain evidence="3">CMC57</strain>
    </source>
</reference>
<feature type="chain" id="PRO_5044311124" description="Lipoprotein" evidence="2">
    <location>
        <begin position="23"/>
        <end position="292"/>
    </location>
</feature>
<evidence type="ECO:0000313" key="3">
    <source>
        <dbReference type="EMBL" id="BFP43683.1"/>
    </source>
</evidence>
<accession>A0AB33JVA6</accession>
<gene>
    <name evidence="3" type="ORF">KCMC57_00510</name>
</gene>
<dbReference type="RefSeq" id="WP_407986282.1">
    <property type="nucleotide sequence ID" value="NZ_AP035881.2"/>
</dbReference>
<proteinExistence type="predicted"/>
<evidence type="ECO:0008006" key="4">
    <source>
        <dbReference type="Google" id="ProtNLM"/>
    </source>
</evidence>
<evidence type="ECO:0000256" key="1">
    <source>
        <dbReference type="SAM" id="Coils"/>
    </source>
</evidence>
<sequence>MLFSARRSIVLSLTGIICLAAAACSQTVAPAGVKGAGQEPFETVAFDEANPMTWKLPMEAYLPSDAEQAQLRKASTALTHDCVRKSGNTAWTPAPALPKLGPKTLTDWRYGIHDQGLSAKRGYHPDLAEQAAYDAALRVGLVDGTDVLDPATLSSCGRQAAEALGGGQKTYGELAQRLANEAFIRSKQEPEVAEKFKQWSACMKESGRSYKEPLDASDDSRFTGSDVTQPEIDTALADLACRGRTGVAKTWFDAEARLQKAAQEQNAQALRAERGELDRAIKKAAGVLAGGK</sequence>
<dbReference type="EMBL" id="AP035881">
    <property type="protein sequence ID" value="BFP43683.1"/>
    <property type="molecule type" value="Genomic_DNA"/>
</dbReference>
<keyword evidence="2" id="KW-0732">Signal</keyword>
<organism evidence="3">
    <name type="scientific">Kitasatospora sp. CMC57</name>
    <dbReference type="NCBI Taxonomy" id="3231513"/>
    <lineage>
        <taxon>Bacteria</taxon>
        <taxon>Bacillati</taxon>
        <taxon>Actinomycetota</taxon>
        <taxon>Actinomycetes</taxon>
        <taxon>Kitasatosporales</taxon>
        <taxon>Streptomycetaceae</taxon>
        <taxon>Kitasatospora</taxon>
    </lineage>
</organism>
<dbReference type="PROSITE" id="PS51257">
    <property type="entry name" value="PROKAR_LIPOPROTEIN"/>
    <property type="match status" value="1"/>
</dbReference>
<protein>
    <recommendedName>
        <fullName evidence="4">Lipoprotein</fullName>
    </recommendedName>
</protein>
<name>A0AB33JVA6_9ACTN</name>
<evidence type="ECO:0000256" key="2">
    <source>
        <dbReference type="SAM" id="SignalP"/>
    </source>
</evidence>
<feature type="coiled-coil region" evidence="1">
    <location>
        <begin position="253"/>
        <end position="280"/>
    </location>
</feature>